<evidence type="ECO:0000313" key="4">
    <source>
        <dbReference type="Proteomes" id="UP000030060"/>
    </source>
</evidence>
<dbReference type="PANTHER" id="PTHR30273">
    <property type="entry name" value="PERIPLASMIC SIGNAL SENSOR AND SIGMA FACTOR ACTIVATOR FECR-RELATED"/>
    <property type="match status" value="1"/>
</dbReference>
<proteinExistence type="predicted"/>
<gene>
    <name evidence="3" type="ORF">K814_0118005</name>
</gene>
<evidence type="ECO:0000259" key="1">
    <source>
        <dbReference type="Pfam" id="PF04773"/>
    </source>
</evidence>
<evidence type="ECO:0000259" key="2">
    <source>
        <dbReference type="Pfam" id="PF16220"/>
    </source>
</evidence>
<protein>
    <submittedName>
        <fullName evidence="3">Sigma factor regulatory protein</fullName>
    </submittedName>
</protein>
<dbReference type="InterPro" id="IPR032623">
    <property type="entry name" value="FecR_N"/>
</dbReference>
<comment type="caution">
    <text evidence="3">The sequence shown here is derived from an EMBL/GenBank/DDBJ whole genome shotgun (WGS) entry which is preliminary data.</text>
</comment>
<feature type="domain" description="FecR N-terminal" evidence="2">
    <location>
        <begin position="18"/>
        <end position="58"/>
    </location>
</feature>
<dbReference type="Pfam" id="PF04773">
    <property type="entry name" value="FecR"/>
    <property type="match status" value="1"/>
</dbReference>
<dbReference type="OrthoDB" id="6999526at2"/>
<dbReference type="PANTHER" id="PTHR30273:SF2">
    <property type="entry name" value="PROTEIN FECR"/>
    <property type="match status" value="1"/>
</dbReference>
<dbReference type="PIRSF" id="PIRSF018266">
    <property type="entry name" value="FecR"/>
    <property type="match status" value="1"/>
</dbReference>
<reference evidence="3 4" key="1">
    <citation type="journal article" date="2013" name="Genome Announc.">
        <title>Draft Genome Sequence of Pseudomonas fluorescens LMG 5329, a White Line-Inducing Principle-Producing Bioindicator for the Mushroom Pathogen Pseudomonas tolaasii.</title>
        <authorList>
            <person name="Ghequire M.G."/>
            <person name="Rokni-Zadeh H."/>
            <person name="Zarrineh P."/>
            <person name="De Mot R."/>
        </authorList>
    </citation>
    <scope>NUCLEOTIDE SEQUENCE [LARGE SCALE GENOMIC DNA]</scope>
    <source>
        <strain evidence="3 4">LMG 5329</strain>
    </source>
</reference>
<dbReference type="Proteomes" id="UP000030060">
    <property type="component" value="Unassembled WGS sequence"/>
</dbReference>
<organism evidence="3 4">
    <name type="scientific">Pseudomonas fluorescens LMG 5329</name>
    <dbReference type="NCBI Taxonomy" id="1324332"/>
    <lineage>
        <taxon>Bacteria</taxon>
        <taxon>Pseudomonadati</taxon>
        <taxon>Pseudomonadota</taxon>
        <taxon>Gammaproteobacteria</taxon>
        <taxon>Pseudomonadales</taxon>
        <taxon>Pseudomonadaceae</taxon>
        <taxon>Pseudomonas</taxon>
    </lineage>
</organism>
<dbReference type="AlphaFoldDB" id="A0A0A1Z0A8"/>
<dbReference type="InterPro" id="IPR012373">
    <property type="entry name" value="Ferrdict_sens_TM"/>
</dbReference>
<name>A0A0A1Z0A8_PSEFL</name>
<accession>A0A0A1Z0A8</accession>
<sequence length="322" mass="35016">MNRFKSANDQPLDECVLDQALNWMVALQSGTCGAAEQHACQQWRNENPQHELAWQRLAGLSRDMRLNTQALPASNARQLLRARSVPSRRTVLKGFAGLSVATALGLSVRERVLLPELFSDYHTATGERRHLRLADNGELQLDTRTAVDIRGAHLALNLGRLLLSTGASAGTAVQTANGWIRPAALSRMIISHDLPRQQGTQVQMLSGSASIEPSHGASLLLGMGHKLSFDRLQGGPLAAVPSSADAWTQGLLIAERMPLREVLEQLDRYRRGVLRCDPVVAGLQVSGSFSLDHPEASLDLLAKVLPVRVQRVFGYLATVVPA</sequence>
<dbReference type="GO" id="GO:0016989">
    <property type="term" value="F:sigma factor antagonist activity"/>
    <property type="evidence" value="ECO:0007669"/>
    <property type="project" value="TreeGrafter"/>
</dbReference>
<dbReference type="RefSeq" id="WP_038847636.1">
    <property type="nucleotide sequence ID" value="NZ_ASGY01000127.1"/>
</dbReference>
<feature type="domain" description="FecR protein" evidence="1">
    <location>
        <begin position="120"/>
        <end position="208"/>
    </location>
</feature>
<evidence type="ECO:0000313" key="3">
    <source>
        <dbReference type="EMBL" id="KGE66679.1"/>
    </source>
</evidence>
<dbReference type="Pfam" id="PF16220">
    <property type="entry name" value="DUF4880"/>
    <property type="match status" value="1"/>
</dbReference>
<dbReference type="InterPro" id="IPR006860">
    <property type="entry name" value="FecR"/>
</dbReference>
<dbReference type="EMBL" id="ASGY01000127">
    <property type="protein sequence ID" value="KGE66679.1"/>
    <property type="molecule type" value="Genomic_DNA"/>
</dbReference>